<dbReference type="Proteomes" id="UP000297452">
    <property type="component" value="Unassembled WGS sequence"/>
</dbReference>
<organism evidence="1 2">
    <name type="scientific">Botryotinia narcissicola</name>
    <dbReference type="NCBI Taxonomy" id="278944"/>
    <lineage>
        <taxon>Eukaryota</taxon>
        <taxon>Fungi</taxon>
        <taxon>Dikarya</taxon>
        <taxon>Ascomycota</taxon>
        <taxon>Pezizomycotina</taxon>
        <taxon>Leotiomycetes</taxon>
        <taxon>Helotiales</taxon>
        <taxon>Sclerotiniaceae</taxon>
        <taxon>Botryotinia</taxon>
    </lineage>
</organism>
<accession>A0A4Z1HJ12</accession>
<dbReference type="AlphaFoldDB" id="A0A4Z1HJ12"/>
<dbReference type="EMBL" id="PQXJ01000467">
    <property type="protein sequence ID" value="TGO48591.1"/>
    <property type="molecule type" value="Genomic_DNA"/>
</dbReference>
<name>A0A4Z1HJ12_9HELO</name>
<evidence type="ECO:0000313" key="2">
    <source>
        <dbReference type="Proteomes" id="UP000297452"/>
    </source>
</evidence>
<gene>
    <name evidence="1" type="ORF">BOTNAR_0467g00020</name>
</gene>
<proteinExistence type="predicted"/>
<protein>
    <submittedName>
        <fullName evidence="1">Uncharacterized protein</fullName>
    </submittedName>
</protein>
<evidence type="ECO:0000313" key="1">
    <source>
        <dbReference type="EMBL" id="TGO48591.1"/>
    </source>
</evidence>
<reference evidence="1 2" key="1">
    <citation type="submission" date="2017-12" db="EMBL/GenBank/DDBJ databases">
        <title>Comparative genomics of Botrytis spp.</title>
        <authorList>
            <person name="Valero-Jimenez C.A."/>
            <person name="Tapia P."/>
            <person name="Veloso J."/>
            <person name="Silva-Moreno E."/>
            <person name="Staats M."/>
            <person name="Valdes J.H."/>
            <person name="Van Kan J.A.L."/>
        </authorList>
    </citation>
    <scope>NUCLEOTIDE SEQUENCE [LARGE SCALE GENOMIC DNA]</scope>
    <source>
        <strain evidence="1 2">MUCL2120</strain>
    </source>
</reference>
<keyword evidence="2" id="KW-1185">Reference proteome</keyword>
<sequence>MSFEDISLVLVEPSDLVSKPQLEMNKVFITAAVSLYLEQHAYQLTESTKDKESAVIHRTADLSRI</sequence>
<comment type="caution">
    <text evidence="1">The sequence shown here is derived from an EMBL/GenBank/DDBJ whole genome shotgun (WGS) entry which is preliminary data.</text>
</comment>